<dbReference type="Proteomes" id="UP000295351">
    <property type="component" value="Unassembled WGS sequence"/>
</dbReference>
<feature type="chain" id="PRO_5020757579" evidence="1">
    <location>
        <begin position="23"/>
        <end position="87"/>
    </location>
</feature>
<accession>A0A4V2RJ70</accession>
<protein>
    <submittedName>
        <fullName evidence="3">YpeB-like protein with putative protease inhibitory function</fullName>
    </submittedName>
</protein>
<dbReference type="AlphaFoldDB" id="A0A4V2RJ70"/>
<dbReference type="RefSeq" id="WP_064331173.1">
    <property type="nucleotide sequence ID" value="NZ_BAABEI010000012.1"/>
</dbReference>
<dbReference type="InterPro" id="IPR025711">
    <property type="entry name" value="PepSY"/>
</dbReference>
<organism evidence="3 4">
    <name type="scientific">Shinella granuli</name>
    <dbReference type="NCBI Taxonomy" id="323621"/>
    <lineage>
        <taxon>Bacteria</taxon>
        <taxon>Pseudomonadati</taxon>
        <taxon>Pseudomonadota</taxon>
        <taxon>Alphaproteobacteria</taxon>
        <taxon>Hyphomicrobiales</taxon>
        <taxon>Rhizobiaceae</taxon>
        <taxon>Shinella</taxon>
    </lineage>
</organism>
<evidence type="ECO:0000313" key="3">
    <source>
        <dbReference type="EMBL" id="TCN46980.1"/>
    </source>
</evidence>
<name>A0A4V2RJ70_SHIGR</name>
<dbReference type="EMBL" id="SLVX01000003">
    <property type="protein sequence ID" value="TCN46980.1"/>
    <property type="molecule type" value="Genomic_DNA"/>
</dbReference>
<evidence type="ECO:0000313" key="4">
    <source>
        <dbReference type="Proteomes" id="UP000295351"/>
    </source>
</evidence>
<feature type="signal peptide" evidence="1">
    <location>
        <begin position="1"/>
        <end position="22"/>
    </location>
</feature>
<reference evidence="3 4" key="1">
    <citation type="submission" date="2019-03" db="EMBL/GenBank/DDBJ databases">
        <title>Genomic Encyclopedia of Type Strains, Phase IV (KMG-IV): sequencing the most valuable type-strain genomes for metagenomic binning, comparative biology and taxonomic classification.</title>
        <authorList>
            <person name="Goeker M."/>
        </authorList>
    </citation>
    <scope>NUCLEOTIDE SEQUENCE [LARGE SCALE GENOMIC DNA]</scope>
    <source>
        <strain evidence="3 4">DSM 18401</strain>
    </source>
</reference>
<gene>
    <name evidence="3" type="ORF">EV665_103151</name>
</gene>
<evidence type="ECO:0000256" key="1">
    <source>
        <dbReference type="SAM" id="SignalP"/>
    </source>
</evidence>
<keyword evidence="4" id="KW-1185">Reference proteome</keyword>
<keyword evidence="1" id="KW-0732">Signal</keyword>
<sequence>MRLTTTGLLAASLLALTVPALADTTKAPTRKTLEQVANELSAKGYTIREIEMDDGHFEAKIVDTKNVVSEAKIDGYTGEILRLERED</sequence>
<evidence type="ECO:0000259" key="2">
    <source>
        <dbReference type="Pfam" id="PF13670"/>
    </source>
</evidence>
<comment type="caution">
    <text evidence="3">The sequence shown here is derived from an EMBL/GenBank/DDBJ whole genome shotgun (WGS) entry which is preliminary data.</text>
</comment>
<feature type="domain" description="PepSY" evidence="2">
    <location>
        <begin position="9"/>
        <end position="82"/>
    </location>
</feature>
<proteinExistence type="predicted"/>
<dbReference type="Pfam" id="PF13670">
    <property type="entry name" value="PepSY_2"/>
    <property type="match status" value="1"/>
</dbReference>